<dbReference type="GO" id="GO:0007018">
    <property type="term" value="P:microtubule-based movement"/>
    <property type="evidence" value="ECO:0007669"/>
    <property type="project" value="InterPro"/>
</dbReference>
<dbReference type="GO" id="GO:0051959">
    <property type="term" value="F:dynein light intermediate chain binding"/>
    <property type="evidence" value="ECO:0007669"/>
    <property type="project" value="InterPro"/>
</dbReference>
<dbReference type="Pfam" id="PF12774">
    <property type="entry name" value="AAA_6"/>
    <property type="match status" value="1"/>
</dbReference>
<dbReference type="InterPro" id="IPR027417">
    <property type="entry name" value="P-loop_NTPase"/>
</dbReference>
<feature type="domain" description="Dynein heavy chain hydrolytic ATP-binding dynein motor region" evidence="1">
    <location>
        <begin position="19"/>
        <end position="63"/>
    </location>
</feature>
<dbReference type="InterPro" id="IPR026983">
    <property type="entry name" value="DHC"/>
</dbReference>
<dbReference type="GO" id="GO:0005938">
    <property type="term" value="C:cell cortex"/>
    <property type="evidence" value="ECO:0007669"/>
    <property type="project" value="TreeGrafter"/>
</dbReference>
<proteinExistence type="predicted"/>
<dbReference type="GO" id="GO:0007097">
    <property type="term" value="P:nuclear migration"/>
    <property type="evidence" value="ECO:0007669"/>
    <property type="project" value="TreeGrafter"/>
</dbReference>
<accession>A0AAV0BK93</accession>
<dbReference type="PANTHER" id="PTHR10676">
    <property type="entry name" value="DYNEIN HEAVY CHAIN FAMILY PROTEIN"/>
    <property type="match status" value="1"/>
</dbReference>
<dbReference type="Proteomes" id="UP001153365">
    <property type="component" value="Unassembled WGS sequence"/>
</dbReference>
<dbReference type="EMBL" id="CALTRL010005904">
    <property type="protein sequence ID" value="CAH7687732.1"/>
    <property type="molecule type" value="Genomic_DNA"/>
</dbReference>
<dbReference type="EMBL" id="CALTRL010001525">
    <property type="protein sequence ID" value="CAH7672930.1"/>
    <property type="molecule type" value="Genomic_DNA"/>
</dbReference>
<comment type="caution">
    <text evidence="4">The sequence shown here is derived from an EMBL/GenBank/DDBJ whole genome shotgun (WGS) entry which is preliminary data.</text>
</comment>
<dbReference type="PANTHER" id="PTHR10676:SF314">
    <property type="entry name" value="CYTOPLASMIC DYNEIN 1 HEAVY CHAIN 1"/>
    <property type="match status" value="1"/>
</dbReference>
<dbReference type="GO" id="GO:0045505">
    <property type="term" value="F:dynein intermediate chain binding"/>
    <property type="evidence" value="ECO:0007669"/>
    <property type="project" value="InterPro"/>
</dbReference>
<protein>
    <submittedName>
        <fullName evidence="4">Dynein heavy chain</fullName>
    </submittedName>
</protein>
<evidence type="ECO:0000259" key="1">
    <source>
        <dbReference type="Pfam" id="PF12774"/>
    </source>
</evidence>
<dbReference type="Gene3D" id="3.40.50.300">
    <property type="entry name" value="P-loop containing nucleotide triphosphate hydrolases"/>
    <property type="match status" value="1"/>
</dbReference>
<dbReference type="InterPro" id="IPR035699">
    <property type="entry name" value="AAA_6"/>
</dbReference>
<name>A0AAV0BK93_PHAPC</name>
<dbReference type="AlphaFoldDB" id="A0AAV0BK93"/>
<dbReference type="GO" id="GO:0031122">
    <property type="term" value="P:cytoplasmic microtubule organization"/>
    <property type="evidence" value="ECO:0007669"/>
    <property type="project" value="TreeGrafter"/>
</dbReference>
<gene>
    <name evidence="3" type="ORF">PPACK8108_LOCUS10836</name>
    <name evidence="4" type="ORF">PPACK8108_LOCUS22562</name>
    <name evidence="2" type="ORF">PPACK8108_LOCUS7768</name>
</gene>
<organism evidence="4 5">
    <name type="scientific">Phakopsora pachyrhizi</name>
    <name type="common">Asian soybean rust disease fungus</name>
    <dbReference type="NCBI Taxonomy" id="170000"/>
    <lineage>
        <taxon>Eukaryota</taxon>
        <taxon>Fungi</taxon>
        <taxon>Dikarya</taxon>
        <taxon>Basidiomycota</taxon>
        <taxon>Pucciniomycotina</taxon>
        <taxon>Pucciniomycetes</taxon>
        <taxon>Pucciniales</taxon>
        <taxon>Phakopsoraceae</taxon>
        <taxon>Phakopsora</taxon>
    </lineage>
</organism>
<keyword evidence="5" id="KW-1185">Reference proteome</keyword>
<dbReference type="GO" id="GO:0005524">
    <property type="term" value="F:ATP binding"/>
    <property type="evidence" value="ECO:0007669"/>
    <property type="project" value="InterPro"/>
</dbReference>
<evidence type="ECO:0000313" key="2">
    <source>
        <dbReference type="EMBL" id="CAH7672930.1"/>
    </source>
</evidence>
<evidence type="ECO:0000313" key="5">
    <source>
        <dbReference type="Proteomes" id="UP001153365"/>
    </source>
</evidence>
<dbReference type="GO" id="GO:0008569">
    <property type="term" value="F:minus-end-directed microtubule motor activity"/>
    <property type="evidence" value="ECO:0007669"/>
    <property type="project" value="TreeGrafter"/>
</dbReference>
<dbReference type="GO" id="GO:0005868">
    <property type="term" value="C:cytoplasmic dynein complex"/>
    <property type="evidence" value="ECO:0007669"/>
    <property type="project" value="TreeGrafter"/>
</dbReference>
<dbReference type="GO" id="GO:0005881">
    <property type="term" value="C:cytoplasmic microtubule"/>
    <property type="evidence" value="ECO:0007669"/>
    <property type="project" value="TreeGrafter"/>
</dbReference>
<evidence type="ECO:0000313" key="4">
    <source>
        <dbReference type="EMBL" id="CAH7687732.1"/>
    </source>
</evidence>
<reference evidence="4" key="1">
    <citation type="submission" date="2022-06" db="EMBL/GenBank/DDBJ databases">
        <authorList>
            <consortium name="SYNGENTA / RWTH Aachen University"/>
        </authorList>
    </citation>
    <scope>NUCLEOTIDE SEQUENCE</scope>
</reference>
<sequence>MANPIDTLSIHMVNAVFSYGSEYFGVLHWLVQSLLTGRCFLTLTKALHGRLGGSLFGPAGTGSSIELFFKASN</sequence>
<dbReference type="EMBL" id="CALTRL010002452">
    <property type="protein sequence ID" value="CAH7675782.1"/>
    <property type="molecule type" value="Genomic_DNA"/>
</dbReference>
<evidence type="ECO:0000313" key="3">
    <source>
        <dbReference type="EMBL" id="CAH7675782.1"/>
    </source>
</evidence>
<dbReference type="GO" id="GO:0007052">
    <property type="term" value="P:mitotic spindle organization"/>
    <property type="evidence" value="ECO:0007669"/>
    <property type="project" value="TreeGrafter"/>
</dbReference>